<organism evidence="2 3">
    <name type="scientific">Sphingomonas cavernae</name>
    <dbReference type="NCBI Taxonomy" id="2320861"/>
    <lineage>
        <taxon>Bacteria</taxon>
        <taxon>Pseudomonadati</taxon>
        <taxon>Pseudomonadota</taxon>
        <taxon>Alphaproteobacteria</taxon>
        <taxon>Sphingomonadales</taxon>
        <taxon>Sphingomonadaceae</taxon>
        <taxon>Sphingomonas</taxon>
    </lineage>
</organism>
<evidence type="ECO:0000313" key="3">
    <source>
        <dbReference type="Proteomes" id="UP000286100"/>
    </source>
</evidence>
<gene>
    <name evidence="2" type="ORF">D3876_16575</name>
</gene>
<dbReference type="Proteomes" id="UP000286100">
    <property type="component" value="Unassembled WGS sequence"/>
</dbReference>
<accession>A0A418W689</accession>
<reference evidence="2 3" key="1">
    <citation type="submission" date="2018-09" db="EMBL/GenBank/DDBJ databases">
        <authorList>
            <person name="Zhu H."/>
        </authorList>
    </citation>
    <scope>NUCLEOTIDE SEQUENCE [LARGE SCALE GENOMIC DNA]</scope>
    <source>
        <strain evidence="2 3">K2R01-6</strain>
    </source>
</reference>
<feature type="region of interest" description="Disordered" evidence="1">
    <location>
        <begin position="17"/>
        <end position="44"/>
    </location>
</feature>
<dbReference type="AlphaFoldDB" id="A0A418W689"/>
<dbReference type="EMBL" id="QYUM01000004">
    <property type="protein sequence ID" value="RJF85540.1"/>
    <property type="molecule type" value="Genomic_DNA"/>
</dbReference>
<name>A0A418W689_9SPHN</name>
<keyword evidence="3" id="KW-1185">Reference proteome</keyword>
<protein>
    <submittedName>
        <fullName evidence="2">Uncharacterized protein</fullName>
    </submittedName>
</protein>
<evidence type="ECO:0000256" key="1">
    <source>
        <dbReference type="SAM" id="MobiDB-lite"/>
    </source>
</evidence>
<proteinExistence type="predicted"/>
<evidence type="ECO:0000313" key="2">
    <source>
        <dbReference type="EMBL" id="RJF85540.1"/>
    </source>
</evidence>
<sequence>MRRIRDHKKEYARRIANAAKRGLSRSQARGHARSGEASIRSASTKDAERLEAAYKALRQSGNQSAAAKSAGIAPERLRRFLRENALVERRGRSWKFTDDRLRQMTVISEGERRSVSLRGFDQASLNGQHLAAVQAFLTSNDIGLLLPFAGRAVIDAKGGTHPLETDPNALHRLAAAGSEQFLEIYRLIQ</sequence>
<comment type="caution">
    <text evidence="2">The sequence shown here is derived from an EMBL/GenBank/DDBJ whole genome shotgun (WGS) entry which is preliminary data.</text>
</comment>